<evidence type="ECO:0000256" key="7">
    <source>
        <dbReference type="ARBA" id="ARBA00023049"/>
    </source>
</evidence>
<feature type="domain" description="Peptidase M4" evidence="10">
    <location>
        <begin position="273"/>
        <end position="342"/>
    </location>
</feature>
<dbReference type="SUPFAM" id="SSF55486">
    <property type="entry name" value="Metalloproteases ('zincins'), catalytic domain"/>
    <property type="match status" value="1"/>
</dbReference>
<evidence type="ECO:0000259" key="12">
    <source>
        <dbReference type="Pfam" id="PF07504"/>
    </source>
</evidence>
<dbReference type="GO" id="GO:0004222">
    <property type="term" value="F:metalloendopeptidase activity"/>
    <property type="evidence" value="ECO:0007669"/>
    <property type="project" value="InterPro"/>
</dbReference>
<dbReference type="Pfam" id="PF01447">
    <property type="entry name" value="Peptidase_M4"/>
    <property type="match status" value="1"/>
</dbReference>
<protein>
    <recommendedName>
        <fullName evidence="16">Bacillolysin</fullName>
    </recommendedName>
</protein>
<comment type="caution">
    <text evidence="14">The sequence shown here is derived from an EMBL/GenBank/DDBJ whole genome shotgun (WGS) entry which is preliminary data.</text>
</comment>
<evidence type="ECO:0000313" key="15">
    <source>
        <dbReference type="Proteomes" id="UP000256373"/>
    </source>
</evidence>
<comment type="similarity">
    <text evidence="1">Belongs to the peptidase M4 family.</text>
</comment>
<dbReference type="InterPro" id="IPR023612">
    <property type="entry name" value="Peptidase_M4"/>
</dbReference>
<feature type="active site" description="Proton donor" evidence="8">
    <location>
        <position position="437"/>
    </location>
</feature>
<evidence type="ECO:0000259" key="10">
    <source>
        <dbReference type="Pfam" id="PF01447"/>
    </source>
</evidence>
<reference evidence="14 15" key="1">
    <citation type="submission" date="2018-07" db="EMBL/GenBank/DDBJ databases">
        <title>Dyadobacter roseus sp. nov., isolated from rose rhizosphere soil.</title>
        <authorList>
            <person name="Chen L."/>
        </authorList>
    </citation>
    <scope>NUCLEOTIDE SEQUENCE [LARGE SCALE GENOMIC DNA]</scope>
    <source>
        <strain evidence="14 15">RS19</strain>
    </source>
</reference>
<dbReference type="InterPro" id="IPR038081">
    <property type="entry name" value="CalX-like_sf"/>
</dbReference>
<dbReference type="CDD" id="cd09597">
    <property type="entry name" value="M4_TLP"/>
    <property type="match status" value="1"/>
</dbReference>
<dbReference type="RefSeq" id="WP_115830726.1">
    <property type="nucleotide sequence ID" value="NZ_QNUL01000006.1"/>
</dbReference>
<evidence type="ECO:0000256" key="3">
    <source>
        <dbReference type="ARBA" id="ARBA00022723"/>
    </source>
</evidence>
<dbReference type="Proteomes" id="UP000256373">
    <property type="component" value="Unassembled WGS sequence"/>
</dbReference>
<dbReference type="PRINTS" id="PR00730">
    <property type="entry name" value="THERMOLYSIN"/>
</dbReference>
<dbReference type="InterPro" id="IPR027268">
    <property type="entry name" value="Peptidase_M4/M1_CTD_sf"/>
</dbReference>
<evidence type="ECO:0000256" key="5">
    <source>
        <dbReference type="ARBA" id="ARBA00022801"/>
    </source>
</evidence>
<feature type="signal peptide" evidence="9">
    <location>
        <begin position="1"/>
        <end position="22"/>
    </location>
</feature>
<feature type="active site" evidence="8">
    <location>
        <position position="335"/>
    </location>
</feature>
<dbReference type="Pfam" id="PF02868">
    <property type="entry name" value="Peptidase_M4_C"/>
    <property type="match status" value="1"/>
</dbReference>
<keyword evidence="4 9" id="KW-0732">Signal</keyword>
<dbReference type="GO" id="GO:0006508">
    <property type="term" value="P:proteolysis"/>
    <property type="evidence" value="ECO:0007669"/>
    <property type="project" value="UniProtKB-KW"/>
</dbReference>
<dbReference type="InterPro" id="IPR011096">
    <property type="entry name" value="FTP_domain"/>
</dbReference>
<dbReference type="Gene3D" id="1.10.390.10">
    <property type="entry name" value="Neutral Protease Domain 2"/>
    <property type="match status" value="1"/>
</dbReference>
<dbReference type="GO" id="GO:0046872">
    <property type="term" value="F:metal ion binding"/>
    <property type="evidence" value="ECO:0007669"/>
    <property type="project" value="UniProtKB-KW"/>
</dbReference>
<keyword evidence="3" id="KW-0479">Metal-binding</keyword>
<dbReference type="PANTHER" id="PTHR33794:SF1">
    <property type="entry name" value="BACILLOLYSIN"/>
    <property type="match status" value="1"/>
</dbReference>
<dbReference type="Gene3D" id="2.60.40.10">
    <property type="entry name" value="Immunoglobulins"/>
    <property type="match status" value="1"/>
</dbReference>
<dbReference type="InterPro" id="IPR013783">
    <property type="entry name" value="Ig-like_fold"/>
</dbReference>
<keyword evidence="6" id="KW-0862">Zinc</keyword>
<dbReference type="Gene3D" id="2.60.40.2030">
    <property type="match status" value="1"/>
</dbReference>
<dbReference type="PANTHER" id="PTHR33794">
    <property type="entry name" value="BACILLOLYSIN"/>
    <property type="match status" value="1"/>
</dbReference>
<organism evidence="14 15">
    <name type="scientific">Dyadobacter luteus</name>
    <dbReference type="NCBI Taxonomy" id="2259619"/>
    <lineage>
        <taxon>Bacteria</taxon>
        <taxon>Pseudomonadati</taxon>
        <taxon>Bacteroidota</taxon>
        <taxon>Cytophagia</taxon>
        <taxon>Cytophagales</taxon>
        <taxon>Spirosomataceae</taxon>
        <taxon>Dyadobacter</taxon>
    </lineage>
</organism>
<keyword evidence="15" id="KW-1185">Reference proteome</keyword>
<dbReference type="InterPro" id="IPR026444">
    <property type="entry name" value="Secre_tail"/>
</dbReference>
<keyword evidence="7" id="KW-0482">Metalloprotease</keyword>
<dbReference type="Pfam" id="PF18962">
    <property type="entry name" value="Por_Secre_tail"/>
    <property type="match status" value="1"/>
</dbReference>
<feature type="domain" description="Secretion system C-terminal sorting" evidence="13">
    <location>
        <begin position="1335"/>
        <end position="1402"/>
    </location>
</feature>
<evidence type="ECO:0000259" key="13">
    <source>
        <dbReference type="Pfam" id="PF18962"/>
    </source>
</evidence>
<dbReference type="InterPro" id="IPR050728">
    <property type="entry name" value="Zinc_Metalloprotease_M4"/>
</dbReference>
<evidence type="ECO:0000256" key="4">
    <source>
        <dbReference type="ARBA" id="ARBA00022729"/>
    </source>
</evidence>
<evidence type="ECO:0000259" key="11">
    <source>
        <dbReference type="Pfam" id="PF02868"/>
    </source>
</evidence>
<evidence type="ECO:0000256" key="1">
    <source>
        <dbReference type="ARBA" id="ARBA00009388"/>
    </source>
</evidence>
<gene>
    <name evidence="14" type="ORF">DSL64_10570</name>
</gene>
<evidence type="ECO:0000313" key="14">
    <source>
        <dbReference type="EMBL" id="REA62090.1"/>
    </source>
</evidence>
<evidence type="ECO:0000256" key="8">
    <source>
        <dbReference type="PIRSR" id="PIRSR623612-1"/>
    </source>
</evidence>
<evidence type="ECO:0000256" key="6">
    <source>
        <dbReference type="ARBA" id="ARBA00022833"/>
    </source>
</evidence>
<proteinExistence type="inferred from homology"/>
<keyword evidence="2" id="KW-0645">Protease</keyword>
<dbReference type="SUPFAM" id="SSF141072">
    <property type="entry name" value="CalX-like"/>
    <property type="match status" value="1"/>
</dbReference>
<dbReference type="Pfam" id="PF07504">
    <property type="entry name" value="FTP"/>
    <property type="match status" value="1"/>
</dbReference>
<dbReference type="Gene3D" id="3.10.450.490">
    <property type="match status" value="1"/>
</dbReference>
<sequence length="1410" mass="154169">MRYTLQLTLILLIIAAKSFSQDAVQNEINAFATKTGAIPTIGKATQSLSFMRFPATRAMKVTSSGAPQDKAMAFLKENSGLFKAKWENEAFVVKDNKKDRHGGEHVTLQQHINGVPVFDGVLRFHFNQSADLTSLNGNFIGVSKLNTVPSVKSTEAGELAVKHITGQKLGNIGAPLHINKNTLYVFQKGLAQGYKGAVHLVYEVEVGNGLDIREFVYVDAHTREIVEQFAGMHSIDRKLYETSISSANLKWKESDGMDGAAFAALDQWQKSEVKSAGHIYNLMKNTFGFVSYDNKDASMITINNNPDVNCPNATWNGRAASFCTGTASDDIVAHEWAHAYTENTSGLIYAWQTGAMNESYSDIWGETVDMLNNYMDDDESTDLRTGCGSSSRWKIGEKASAFNYGLRDMWNPNCYGDPGKVSDPQYWCASTDYGGVHINSGILNHAFALLVDGGTYNGQTITGLGLTKAAHIFWRAQSEYMTSTTDFAAQADILEASLADLIGINLRKLSLDDTPAAYSGEIITEADAIQLSRVIAAVELRGTNACGFQVMLKPVPTLCSGANPGNAIYFENFESGLGEWAVSSTASNPAQWTERQWLIRNGLPGGREGKSAYAVDFNGGDCVNNFQNGVISLRSPVITIPANTVGPIMAAFDHYVATEANYDGGNVKYRINNGEWLLMPYTAFTDNPYNITLATTGDNPLRGQPGFSGANQGSVGGSWGQSRINLSALNLAPGQTIQLRWDFGTDGCGGLDGWYIDDFRIYNCSAPSVQFVTTATTVNEGEANIPSAYPNECLKYVEKTVTVKINGVPSQPVTVTVAAHGTAKLGETADFSFSPSSFVLQAGHLSQDIKVRIYDDAYIEENESLVLTYTLTSPEGGDAFPETFGQSHTFTIVDNDRIPTSVNNVLISEDFERGLPEGWNVVGGGAYPTTWAVVNLGTVWLDPLKPKLLFINSDAAGNVNMDKVVESAPFNTAGMSNIELSFLEYFYVWKSGFAEQALVDVWDGTAWRNILKQTQETGTSGSWVSPAKRTLQIPAEYGNAGMKIRFRYIANYDYWWAIDNVKLTADSPKKVQTAVMVTPDIQYMGAGETVQFFDPGTGNLIARINNFGEHNYGCTAVAVDRSGTDASSWMGAHQMTNKTFKVTPRYNNPGGSYEITLFYGAAELPTFNGSLIRSMSKSKDGIASAVPETMTFAAVSPSSVFNTDYAFTSVFHTGFSGFALSDRDYRETSLPVTLSHFSAKNTVEGNKLTWETTAELRNDRFEIERSVDGKFFEQIGTVSGAGNSATTHTYKYVDQYFKSGSNYYRLRQVDTDGSFAYSKIISIDNQQQSAVVKYFPNPVQSMLNIDVTEGGTGHWKIKIVNMTGRVVLNDISLRVVNGRINQNLEKLPTGMYQVIISNEITSSTFSVFKL</sequence>
<dbReference type="Gene3D" id="3.10.170.10">
    <property type="match status" value="1"/>
</dbReference>
<evidence type="ECO:0000256" key="9">
    <source>
        <dbReference type="SAM" id="SignalP"/>
    </source>
</evidence>
<name>A0A3D8YCD7_9BACT</name>
<feature type="chain" id="PRO_5017834832" description="Bacillolysin" evidence="9">
    <location>
        <begin position="23"/>
        <end position="1410"/>
    </location>
</feature>
<dbReference type="OrthoDB" id="291295at2"/>
<dbReference type="NCBIfam" id="TIGR04183">
    <property type="entry name" value="Por_Secre_tail"/>
    <property type="match status" value="1"/>
</dbReference>
<dbReference type="InterPro" id="IPR013856">
    <property type="entry name" value="Peptidase_M4_domain"/>
</dbReference>
<evidence type="ECO:0000256" key="2">
    <source>
        <dbReference type="ARBA" id="ARBA00022670"/>
    </source>
</evidence>
<dbReference type="EMBL" id="QNUL01000006">
    <property type="protein sequence ID" value="REA62090.1"/>
    <property type="molecule type" value="Genomic_DNA"/>
</dbReference>
<accession>A0A3D8YCD7</accession>
<feature type="domain" description="Peptidase M4 C-terminal" evidence="11">
    <location>
        <begin position="345"/>
        <end position="497"/>
    </location>
</feature>
<evidence type="ECO:0008006" key="16">
    <source>
        <dbReference type="Google" id="ProtNLM"/>
    </source>
</evidence>
<dbReference type="Gene3D" id="2.60.120.200">
    <property type="match status" value="1"/>
</dbReference>
<dbReference type="InterPro" id="IPR001570">
    <property type="entry name" value="Peptidase_M4_C_domain"/>
</dbReference>
<feature type="domain" description="FTP" evidence="12">
    <location>
        <begin position="90"/>
        <end position="139"/>
    </location>
</feature>
<keyword evidence="5" id="KW-0378">Hydrolase</keyword>